<protein>
    <submittedName>
        <fullName evidence="1">DSBA oxidoreductase</fullName>
    </submittedName>
</protein>
<dbReference type="InterPro" id="IPR036249">
    <property type="entry name" value="Thioredoxin-like_sf"/>
</dbReference>
<dbReference type="Pfam" id="PF22234">
    <property type="entry name" value="Rv2466c-like"/>
    <property type="match status" value="1"/>
</dbReference>
<sequence length="220" mass="24033">MSETATSSGKTPVDFWFDPLCPWAWMTSRWVLEVEKLRDIEVRWHVMSLAVLNEDKLDELPADYRELLTTKAWPAVRVVTAAWQKHGEDVVGPLYTALGTHIHNNGEGPTPEAIAGALADAGLPAELIDYAGQEDFEFEAELRASHKEGIEKVGQEVGTPVIALPGPDGEQIAFFGPVVTPAPQGEQAARLWDGAVAVASVPGFYEIKRTRTKGPDFSNL</sequence>
<gene>
    <name evidence="1" type="ORF">Srubr_75640</name>
</gene>
<organism evidence="1 2">
    <name type="scientific">Streptomyces rubradiris</name>
    <name type="common">Streptomyces achromogenes subsp. rubradiris</name>
    <dbReference type="NCBI Taxonomy" id="285531"/>
    <lineage>
        <taxon>Bacteria</taxon>
        <taxon>Bacillati</taxon>
        <taxon>Actinomycetota</taxon>
        <taxon>Actinomycetes</taxon>
        <taxon>Kitasatosporales</taxon>
        <taxon>Streptomycetaceae</taxon>
        <taxon>Streptomyces</taxon>
    </lineage>
</organism>
<evidence type="ECO:0000313" key="1">
    <source>
        <dbReference type="EMBL" id="GHI57718.1"/>
    </source>
</evidence>
<dbReference type="Proteomes" id="UP000646738">
    <property type="component" value="Unassembled WGS sequence"/>
</dbReference>
<reference evidence="2" key="1">
    <citation type="submission" date="2023-07" db="EMBL/GenBank/DDBJ databases">
        <title>Whole genome shotgun sequence of Streptomyces achromogenes subsp. rubradiris NBRC 14000.</title>
        <authorList>
            <person name="Komaki H."/>
            <person name="Tamura T."/>
        </authorList>
    </citation>
    <scope>NUCLEOTIDE SEQUENCE [LARGE SCALE GENOMIC DNA]</scope>
    <source>
        <strain evidence="2">NBRC 14000</strain>
    </source>
</reference>
<dbReference type="Gene3D" id="3.40.30.10">
    <property type="entry name" value="Glutaredoxin"/>
    <property type="match status" value="1"/>
</dbReference>
<proteinExistence type="predicted"/>
<dbReference type="EMBL" id="BNEA01000015">
    <property type="protein sequence ID" value="GHI57718.1"/>
    <property type="molecule type" value="Genomic_DNA"/>
</dbReference>
<accession>A0ABQ3RPC8</accession>
<dbReference type="InterPro" id="IPR053977">
    <property type="entry name" value="Rv2466c-like"/>
</dbReference>
<dbReference type="SUPFAM" id="SSF52833">
    <property type="entry name" value="Thioredoxin-like"/>
    <property type="match status" value="1"/>
</dbReference>
<comment type="caution">
    <text evidence="1">The sequence shown here is derived from an EMBL/GenBank/DDBJ whole genome shotgun (WGS) entry which is preliminary data.</text>
</comment>
<keyword evidence="2" id="KW-1185">Reference proteome</keyword>
<evidence type="ECO:0000313" key="2">
    <source>
        <dbReference type="Proteomes" id="UP000646738"/>
    </source>
</evidence>
<dbReference type="CDD" id="cd02972">
    <property type="entry name" value="DsbA_family"/>
    <property type="match status" value="1"/>
</dbReference>
<dbReference type="RefSeq" id="WP_189995410.1">
    <property type="nucleotide sequence ID" value="NZ_BNCB01000008.1"/>
</dbReference>
<name>A0ABQ3RPC8_STRRR</name>